<dbReference type="Gene3D" id="3.40.710.10">
    <property type="entry name" value="DD-peptidase/beta-lactamase superfamily"/>
    <property type="match status" value="1"/>
</dbReference>
<dbReference type="SUPFAM" id="SSF56601">
    <property type="entry name" value="beta-lactamase/transpeptidase-like"/>
    <property type="match status" value="1"/>
</dbReference>
<dbReference type="InterPro" id="IPR000871">
    <property type="entry name" value="Beta-lactam_class-A"/>
</dbReference>
<dbReference type="InterPro" id="IPR012338">
    <property type="entry name" value="Beta-lactam/transpept-like"/>
</dbReference>
<dbReference type="GO" id="GO:0030655">
    <property type="term" value="P:beta-lactam antibiotic catabolic process"/>
    <property type="evidence" value="ECO:0007669"/>
    <property type="project" value="InterPro"/>
</dbReference>
<reference evidence="3 4" key="1">
    <citation type="journal article" date="2016" name="Environ. Microbiol.">
        <title>Genomic resolution of a cold subsurface aquifer community provides metabolic insights for novel microbes adapted to high CO concentrations.</title>
        <authorList>
            <person name="Probst A.J."/>
            <person name="Castelle C.J."/>
            <person name="Singh A."/>
            <person name="Brown C.T."/>
            <person name="Anantharaman K."/>
            <person name="Sharon I."/>
            <person name="Hug L.A."/>
            <person name="Burstein D."/>
            <person name="Emerson J.B."/>
            <person name="Thomas B.C."/>
            <person name="Banfield J.F."/>
        </authorList>
    </citation>
    <scope>NUCLEOTIDE SEQUENCE [LARGE SCALE GENOMIC DNA]</scope>
    <source>
        <strain evidence="3">CG1_02_37_22</strain>
    </source>
</reference>
<protein>
    <recommendedName>
        <fullName evidence="2">Beta-lactamase class A catalytic domain-containing protein</fullName>
    </recommendedName>
</protein>
<sequence length="314" mass="35324">MKFKKTLILIASIIILGAIIFLVSNKSAKKQDMVPTNPLVPATQTPINITVIPPQAKITNERLKNTIDKALKEAQGTYGIVIRNLNTKEEYYLNEHREFDTASLYKLWVMATAFTQIQSGQLKENSILSQNIQVLNNKFNIGSESTELTEGTITVSVKEALNKMITISDNYAALLLSEKVRLSNVSDFLKKNGLIESRLGEPPKTTPYDIALFLEKLYKNELANEDNTQKMIELLSRQTLNNKLPKYLPSNLSIAHKTGELGYFTHDAGIVFTNKDEYLIVVLSESDNPSGAEERIAEISKAVYDYFEEKDIEL</sequence>
<gene>
    <name evidence="3" type="ORF">AUJ73_04465</name>
</gene>
<evidence type="ECO:0000313" key="4">
    <source>
        <dbReference type="Proteomes" id="UP000183120"/>
    </source>
</evidence>
<evidence type="ECO:0000256" key="1">
    <source>
        <dbReference type="SAM" id="Phobius"/>
    </source>
</evidence>
<dbReference type="Pfam" id="PF13354">
    <property type="entry name" value="Beta-lactamase2"/>
    <property type="match status" value="1"/>
</dbReference>
<dbReference type="PANTHER" id="PTHR35333">
    <property type="entry name" value="BETA-LACTAMASE"/>
    <property type="match status" value="1"/>
</dbReference>
<feature type="domain" description="Beta-lactamase class A catalytic" evidence="2">
    <location>
        <begin position="79"/>
        <end position="283"/>
    </location>
</feature>
<dbReference type="InterPro" id="IPR045155">
    <property type="entry name" value="Beta-lactam_cat"/>
</dbReference>
<organism evidence="3 4">
    <name type="scientific">Candidatus Gottesmanbacteria bacterium CG1_02_37_22</name>
    <dbReference type="NCBI Taxonomy" id="1805209"/>
    <lineage>
        <taxon>Bacteria</taxon>
        <taxon>Candidatus Gottesmaniibacteriota</taxon>
    </lineage>
</organism>
<dbReference type="Proteomes" id="UP000183120">
    <property type="component" value="Unassembled WGS sequence"/>
</dbReference>
<evidence type="ECO:0000259" key="2">
    <source>
        <dbReference type="Pfam" id="PF13354"/>
    </source>
</evidence>
<keyword evidence="1" id="KW-1133">Transmembrane helix</keyword>
<dbReference type="GO" id="GO:0046677">
    <property type="term" value="P:response to antibiotic"/>
    <property type="evidence" value="ECO:0007669"/>
    <property type="project" value="InterPro"/>
</dbReference>
<evidence type="ECO:0000313" key="3">
    <source>
        <dbReference type="EMBL" id="OIO13050.1"/>
    </source>
</evidence>
<accession>A0A1J4TMM1</accession>
<proteinExistence type="predicted"/>
<dbReference type="PANTHER" id="PTHR35333:SF3">
    <property type="entry name" value="BETA-LACTAMASE-TYPE TRANSPEPTIDASE FOLD CONTAINING PROTEIN"/>
    <property type="match status" value="1"/>
</dbReference>
<name>A0A1J4TMM1_9BACT</name>
<dbReference type="AlphaFoldDB" id="A0A1J4TMM1"/>
<dbReference type="GO" id="GO:0008800">
    <property type="term" value="F:beta-lactamase activity"/>
    <property type="evidence" value="ECO:0007669"/>
    <property type="project" value="InterPro"/>
</dbReference>
<keyword evidence="1" id="KW-0812">Transmembrane</keyword>
<dbReference type="EMBL" id="MNUY01000070">
    <property type="protein sequence ID" value="OIO13050.1"/>
    <property type="molecule type" value="Genomic_DNA"/>
</dbReference>
<comment type="caution">
    <text evidence="3">The sequence shown here is derived from an EMBL/GenBank/DDBJ whole genome shotgun (WGS) entry which is preliminary data.</text>
</comment>
<feature type="transmembrane region" description="Helical" evidence="1">
    <location>
        <begin position="6"/>
        <end position="23"/>
    </location>
</feature>
<keyword evidence="1" id="KW-0472">Membrane</keyword>
<dbReference type="STRING" id="1805209.AUJ73_04465"/>